<name>A0ACC1P2W9_9PEZI</name>
<organism evidence="1 2">
    <name type="scientific">Xylaria curta</name>
    <dbReference type="NCBI Taxonomy" id="42375"/>
    <lineage>
        <taxon>Eukaryota</taxon>
        <taxon>Fungi</taxon>
        <taxon>Dikarya</taxon>
        <taxon>Ascomycota</taxon>
        <taxon>Pezizomycotina</taxon>
        <taxon>Sordariomycetes</taxon>
        <taxon>Xylariomycetidae</taxon>
        <taxon>Xylariales</taxon>
        <taxon>Xylariaceae</taxon>
        <taxon>Xylaria</taxon>
    </lineage>
</organism>
<proteinExistence type="predicted"/>
<reference evidence="1" key="1">
    <citation type="submission" date="2022-10" db="EMBL/GenBank/DDBJ databases">
        <title>Genome Sequence of Xylaria curta.</title>
        <authorList>
            <person name="Buettner E."/>
        </authorList>
    </citation>
    <scope>NUCLEOTIDE SEQUENCE</scope>
    <source>
        <strain evidence="1">Babe10</strain>
    </source>
</reference>
<sequence length="812" mass="90294">MLSWSLPRALLSIGRNSTRPFVRSLRLLDLPTYAFDLKTFWRPYTTATASANGISMDHVGLQSPTFVPTATIQKIGHRKASSQRIEVAFVSSLSDSRLRDAIKGHSIEGVGICPASMYVDMAFTAAAYVHRTVWPEEKSLGTLKRLELNSPLVLREDSERQTVEVRVVAEEKDSWKANVSFYSQTGDGQFEQHGSCQVLDSSETIEAAQEDMITQARIRSALMMHTNDHSDAQIDHLHRRMFYKLYGTVVKYDSRYQGIAEAFVKETPETPGTIEAVAEVKLTATPDGERGAFMVNPYYSDSLVHIGGFALNTKLSDDDEDVLYFSSGIGSITLLHEIDEKTTYRSYLWASVNPEGDSEASVYILNENELVGAVTGLTFRRIKREFLKALLQQAQSNGEAPTAAQSRETSAQPNSKGPSSIAEAVVPRPTRGHGKMADAFISAVVAETGINQEDIEDSTKLSELGVDSLMGMAIIRRVKADTGQILPVSMLSELQTVRDVRERLDPCPHKSEGRSVDLVTRYKSNAVLLQGHANSPNRPLFFVAGSGGSASIYAQLPNLASDTPIWVLESPFLNLPSEMNYSPQEIAPIYVAAVKAIRPTGPYLLGGYSAGAVHAYEIARLMLDGGDDVDKLILVDMKAHRPGETWEEAPRMEDVEMLYDFLQVGDNAPATASPGTHREQLEREGRFASLRCMYNWKPTPMDPSRRPKNGTVMIWARWGVRQYSSREERGPGFYVNPMAAENRDYKSWFTAPRHTFDANGWDILVGDIQTHVVFGDHWSMLQRPFAAELSTLIDQALTSRRNNKVEHNEQDR</sequence>
<dbReference type="Proteomes" id="UP001143856">
    <property type="component" value="Unassembled WGS sequence"/>
</dbReference>
<protein>
    <submittedName>
        <fullName evidence="1">Uncharacterized protein</fullName>
    </submittedName>
</protein>
<dbReference type="EMBL" id="JAPDGR010001086">
    <property type="protein sequence ID" value="KAJ2985540.1"/>
    <property type="molecule type" value="Genomic_DNA"/>
</dbReference>
<comment type="caution">
    <text evidence="1">The sequence shown here is derived from an EMBL/GenBank/DDBJ whole genome shotgun (WGS) entry which is preliminary data.</text>
</comment>
<evidence type="ECO:0000313" key="1">
    <source>
        <dbReference type="EMBL" id="KAJ2985540.1"/>
    </source>
</evidence>
<keyword evidence="2" id="KW-1185">Reference proteome</keyword>
<accession>A0ACC1P2W9</accession>
<gene>
    <name evidence="1" type="ORF">NUW58_g5471</name>
</gene>
<evidence type="ECO:0000313" key="2">
    <source>
        <dbReference type="Proteomes" id="UP001143856"/>
    </source>
</evidence>